<accession>A0A2H0C2E1</accession>
<reference evidence="4 5" key="1">
    <citation type="submission" date="2017-09" db="EMBL/GenBank/DDBJ databases">
        <title>Depth-based differentiation of microbial function through sediment-hosted aquifers and enrichment of novel symbionts in the deep terrestrial subsurface.</title>
        <authorList>
            <person name="Probst A.J."/>
            <person name="Ladd B."/>
            <person name="Jarett J.K."/>
            <person name="Geller-Mcgrath D.E."/>
            <person name="Sieber C.M."/>
            <person name="Emerson J.B."/>
            <person name="Anantharaman K."/>
            <person name="Thomas B.C."/>
            <person name="Malmstrom R."/>
            <person name="Stieglmeier M."/>
            <person name="Klingl A."/>
            <person name="Woyke T."/>
            <person name="Ryan C.M."/>
            <person name="Banfield J.F."/>
        </authorList>
    </citation>
    <scope>NUCLEOTIDE SEQUENCE [LARGE SCALE GENOMIC DNA]</scope>
    <source>
        <strain evidence="4">CG22_combo_CG10-13_8_21_14_all_33_16</strain>
    </source>
</reference>
<evidence type="ECO:0000256" key="1">
    <source>
        <dbReference type="ARBA" id="ARBA00022679"/>
    </source>
</evidence>
<evidence type="ECO:0000313" key="4">
    <source>
        <dbReference type="EMBL" id="PIP64073.1"/>
    </source>
</evidence>
<protein>
    <recommendedName>
        <fullName evidence="3">Phospholipid/glycerol acyltransferase domain-containing protein</fullName>
    </recommendedName>
</protein>
<dbReference type="Pfam" id="PF01553">
    <property type="entry name" value="Acyltransferase"/>
    <property type="match status" value="1"/>
</dbReference>
<name>A0A2H0C2E1_9BACT</name>
<feature type="domain" description="Phospholipid/glycerol acyltransferase" evidence="3">
    <location>
        <begin position="41"/>
        <end position="165"/>
    </location>
</feature>
<evidence type="ECO:0000259" key="3">
    <source>
        <dbReference type="SMART" id="SM00563"/>
    </source>
</evidence>
<dbReference type="EMBL" id="PCTD01000198">
    <property type="protein sequence ID" value="PIP64073.1"/>
    <property type="molecule type" value="Genomic_DNA"/>
</dbReference>
<dbReference type="GO" id="GO:0006654">
    <property type="term" value="P:phosphatidic acid biosynthetic process"/>
    <property type="evidence" value="ECO:0007669"/>
    <property type="project" value="TreeGrafter"/>
</dbReference>
<dbReference type="Proteomes" id="UP000230802">
    <property type="component" value="Unassembled WGS sequence"/>
</dbReference>
<organism evidence="4 5">
    <name type="scientific">Candidatus Roizmanbacteria bacterium CG22_combo_CG10-13_8_21_14_all_33_16</name>
    <dbReference type="NCBI Taxonomy" id="1974859"/>
    <lineage>
        <taxon>Bacteria</taxon>
        <taxon>Candidatus Roizmaniibacteriota</taxon>
    </lineage>
</organism>
<dbReference type="SUPFAM" id="SSF69593">
    <property type="entry name" value="Glycerol-3-phosphate (1)-acyltransferase"/>
    <property type="match status" value="1"/>
</dbReference>
<comment type="caution">
    <text evidence="4">The sequence shown here is derived from an EMBL/GenBank/DDBJ whole genome shotgun (WGS) entry which is preliminary data.</text>
</comment>
<dbReference type="AlphaFoldDB" id="A0A2H0C2E1"/>
<dbReference type="PANTHER" id="PTHR10434">
    <property type="entry name" value="1-ACYL-SN-GLYCEROL-3-PHOSPHATE ACYLTRANSFERASE"/>
    <property type="match status" value="1"/>
</dbReference>
<dbReference type="CDD" id="cd07989">
    <property type="entry name" value="LPLAT_AGPAT-like"/>
    <property type="match status" value="1"/>
</dbReference>
<keyword evidence="1" id="KW-0808">Transferase</keyword>
<sequence length="244" mass="27187">MSVETRINPNLVRIASRGLLRSLSKGITLTGEENIPKEGPAIVVANHMGILEALAPFAYLTQTPVMFTKMENLRIPLIGSLLNKLESIPVNRGEVDRQALRAVTTVLIDGKGVIFACPEGTRGRDRDGNRTVLKKAKSGIIFIAQKAANELQKPIPISPWAIWGTEGILPEVTEPGPIKQRLMLHRDHVFITVGAPYFIRPSNQRPTKENMQAQIDFVMCQIRDMLPEKYHGFYAKNSELELNL</sequence>
<evidence type="ECO:0000313" key="5">
    <source>
        <dbReference type="Proteomes" id="UP000230802"/>
    </source>
</evidence>
<dbReference type="SMART" id="SM00563">
    <property type="entry name" value="PlsC"/>
    <property type="match status" value="1"/>
</dbReference>
<keyword evidence="2" id="KW-0012">Acyltransferase</keyword>
<dbReference type="InterPro" id="IPR002123">
    <property type="entry name" value="Plipid/glycerol_acylTrfase"/>
</dbReference>
<proteinExistence type="predicted"/>
<gene>
    <name evidence="4" type="ORF">COW96_04570</name>
</gene>
<dbReference type="PANTHER" id="PTHR10434:SF11">
    <property type="entry name" value="1-ACYL-SN-GLYCEROL-3-PHOSPHATE ACYLTRANSFERASE"/>
    <property type="match status" value="1"/>
</dbReference>
<dbReference type="GO" id="GO:0003841">
    <property type="term" value="F:1-acylglycerol-3-phosphate O-acyltransferase activity"/>
    <property type="evidence" value="ECO:0007669"/>
    <property type="project" value="TreeGrafter"/>
</dbReference>
<evidence type="ECO:0000256" key="2">
    <source>
        <dbReference type="ARBA" id="ARBA00023315"/>
    </source>
</evidence>